<gene>
    <name evidence="1" type="ORF">J2W49_001187</name>
</gene>
<accession>A0ABU1WIZ3</accession>
<comment type="caution">
    <text evidence="1">The sequence shown here is derived from an EMBL/GenBank/DDBJ whole genome shotgun (WGS) entry which is preliminary data.</text>
</comment>
<keyword evidence="2" id="KW-1185">Reference proteome</keyword>
<protein>
    <submittedName>
        <fullName evidence="1">Uncharacterized protein</fullName>
    </submittedName>
</protein>
<reference evidence="1 2" key="1">
    <citation type="submission" date="2023-07" db="EMBL/GenBank/DDBJ databases">
        <title>Sorghum-associated microbial communities from plants grown in Nebraska, USA.</title>
        <authorList>
            <person name="Schachtman D."/>
        </authorList>
    </citation>
    <scope>NUCLEOTIDE SEQUENCE [LARGE SCALE GENOMIC DNA]</scope>
    <source>
        <strain evidence="1 2">4249</strain>
    </source>
</reference>
<name>A0ABU1WIZ3_9BURK</name>
<sequence length="78" mass="8049">MNQTNDLETPTAEREGKAFATLAAQFALLGYVLIKGDPAIDGQALYYAMRLGTVQPLATLEAATMFLAGVLGTGDGGG</sequence>
<dbReference type="RefSeq" id="WP_310312896.1">
    <property type="nucleotide sequence ID" value="NZ_JAVDWU010000002.1"/>
</dbReference>
<dbReference type="EMBL" id="JAVDWU010000002">
    <property type="protein sequence ID" value="MDR7149238.1"/>
    <property type="molecule type" value="Genomic_DNA"/>
</dbReference>
<evidence type="ECO:0000313" key="1">
    <source>
        <dbReference type="EMBL" id="MDR7149238.1"/>
    </source>
</evidence>
<organism evidence="1 2">
    <name type="scientific">Hydrogenophaga palleronii</name>
    <dbReference type="NCBI Taxonomy" id="65655"/>
    <lineage>
        <taxon>Bacteria</taxon>
        <taxon>Pseudomonadati</taxon>
        <taxon>Pseudomonadota</taxon>
        <taxon>Betaproteobacteria</taxon>
        <taxon>Burkholderiales</taxon>
        <taxon>Comamonadaceae</taxon>
        <taxon>Hydrogenophaga</taxon>
    </lineage>
</organism>
<proteinExistence type="predicted"/>
<dbReference type="Proteomes" id="UP001265700">
    <property type="component" value="Unassembled WGS sequence"/>
</dbReference>
<evidence type="ECO:0000313" key="2">
    <source>
        <dbReference type="Proteomes" id="UP001265700"/>
    </source>
</evidence>